<keyword evidence="2" id="KW-1133">Transmembrane helix</keyword>
<evidence type="ECO:0000256" key="1">
    <source>
        <dbReference type="SAM" id="MobiDB-lite"/>
    </source>
</evidence>
<dbReference type="RefSeq" id="WP_122189220.1">
    <property type="nucleotide sequence ID" value="NZ_RFFH01000007.1"/>
</dbReference>
<sequence length="143" mass="14808">MIVILGLILVVAAVIVGVVGILNNDGSAHPLLNDFTVLGYHVTGSTAAVYVSGIVVGAVGVAGLALLLAGVRHSTRRAQAVRAERDLARRDADAARHARGDVAAVDDRPRAAVDDRAPAPAAVRPARAEHGWHLWGGRRAGHT</sequence>
<evidence type="ECO:0000313" key="4">
    <source>
        <dbReference type="Proteomes" id="UP000279275"/>
    </source>
</evidence>
<protein>
    <submittedName>
        <fullName evidence="3">Uncharacterized protein</fullName>
    </submittedName>
</protein>
<keyword evidence="4" id="KW-1185">Reference proteome</keyword>
<dbReference type="Proteomes" id="UP000279275">
    <property type="component" value="Unassembled WGS sequence"/>
</dbReference>
<dbReference type="AlphaFoldDB" id="A0A3M2L3J2"/>
<accession>A0A3M2L3J2</accession>
<proteinExistence type="predicted"/>
<evidence type="ECO:0000313" key="3">
    <source>
        <dbReference type="EMBL" id="RMI31270.1"/>
    </source>
</evidence>
<comment type="caution">
    <text evidence="3">The sequence shown here is derived from an EMBL/GenBank/DDBJ whole genome shotgun (WGS) entry which is preliminary data.</text>
</comment>
<feature type="region of interest" description="Disordered" evidence="1">
    <location>
        <begin position="98"/>
        <end position="125"/>
    </location>
</feature>
<reference evidence="3 4" key="1">
    <citation type="submission" date="2018-10" db="EMBL/GenBank/DDBJ databases">
        <title>Isolation from cow dung.</title>
        <authorList>
            <person name="Ling L."/>
        </authorList>
    </citation>
    <scope>NUCLEOTIDE SEQUENCE [LARGE SCALE GENOMIC DNA]</scope>
    <source>
        <strain evidence="3 4">NEAU-LL90</strain>
    </source>
</reference>
<feature type="transmembrane region" description="Helical" evidence="2">
    <location>
        <begin position="47"/>
        <end position="69"/>
    </location>
</feature>
<name>A0A3M2L3J2_9NOCA</name>
<organism evidence="3 4">
    <name type="scientific">Nocardia stercoris</name>
    <dbReference type="NCBI Taxonomy" id="2483361"/>
    <lineage>
        <taxon>Bacteria</taxon>
        <taxon>Bacillati</taxon>
        <taxon>Actinomycetota</taxon>
        <taxon>Actinomycetes</taxon>
        <taxon>Mycobacteriales</taxon>
        <taxon>Nocardiaceae</taxon>
        <taxon>Nocardia</taxon>
    </lineage>
</organism>
<dbReference type="EMBL" id="RFFH01000007">
    <property type="protein sequence ID" value="RMI31270.1"/>
    <property type="molecule type" value="Genomic_DNA"/>
</dbReference>
<keyword evidence="2" id="KW-0472">Membrane</keyword>
<feature type="compositionally biased region" description="Basic and acidic residues" evidence="1">
    <location>
        <begin position="98"/>
        <end position="117"/>
    </location>
</feature>
<evidence type="ECO:0000256" key="2">
    <source>
        <dbReference type="SAM" id="Phobius"/>
    </source>
</evidence>
<keyword evidence="2" id="KW-0812">Transmembrane</keyword>
<gene>
    <name evidence="3" type="ORF">EBN03_18035</name>
</gene>